<evidence type="ECO:0000313" key="1">
    <source>
        <dbReference type="EMBL" id="REH52288.1"/>
    </source>
</evidence>
<dbReference type="PROSITE" id="PS51257">
    <property type="entry name" value="PROKAR_LIPOPROTEIN"/>
    <property type="match status" value="1"/>
</dbReference>
<comment type="caution">
    <text evidence="1">The sequence shown here is derived from an EMBL/GenBank/DDBJ whole genome shotgun (WGS) entry which is preliminary data.</text>
</comment>
<dbReference type="OrthoDB" id="1158540at2"/>
<name>A0A3E0I0P8_9FLAO</name>
<dbReference type="RefSeq" id="WP_115900654.1">
    <property type="nucleotide sequence ID" value="NZ_QUNS01000003.1"/>
</dbReference>
<dbReference type="Proteomes" id="UP000256884">
    <property type="component" value="Unassembled WGS sequence"/>
</dbReference>
<accession>A0A3E0I0P8</accession>
<proteinExistence type="predicted"/>
<dbReference type="AlphaFoldDB" id="A0A3E0I0P8"/>
<evidence type="ECO:0000313" key="2">
    <source>
        <dbReference type="Proteomes" id="UP000256884"/>
    </source>
</evidence>
<sequence>MKRLQNFVLVGIAFMMLQACQKEDTTNELLNDKNLEVKQARMHNPPWVYVMDWRFSRGTCTTGPGVCFKNDYGDILVYGNASSGSSEEVKETFSKLMEGNNDEDNGVIAFRNEGESVRLVFSRSLEEEGFIISEDVTLREEVATKLDKTNITLQAGKYVVDYSRFKNGEVLIPVKN</sequence>
<dbReference type="EMBL" id="QUNS01000003">
    <property type="protein sequence ID" value="REH52288.1"/>
    <property type="molecule type" value="Genomic_DNA"/>
</dbReference>
<keyword evidence="2" id="KW-1185">Reference proteome</keyword>
<organism evidence="1 2">
    <name type="scientific">Tenacibaculum gallaicum</name>
    <dbReference type="NCBI Taxonomy" id="561505"/>
    <lineage>
        <taxon>Bacteria</taxon>
        <taxon>Pseudomonadati</taxon>
        <taxon>Bacteroidota</taxon>
        <taxon>Flavobacteriia</taxon>
        <taxon>Flavobacteriales</taxon>
        <taxon>Flavobacteriaceae</taxon>
        <taxon>Tenacibaculum</taxon>
    </lineage>
</organism>
<protein>
    <submittedName>
        <fullName evidence="1">Uncharacterized protein</fullName>
    </submittedName>
</protein>
<reference evidence="1 2" key="1">
    <citation type="submission" date="2018-08" db="EMBL/GenBank/DDBJ databases">
        <title>Genomic Encyclopedia of Type Strains, Phase IV (KMG-IV): sequencing the most valuable type-strain genomes for metagenomic binning, comparative biology and taxonomic classification.</title>
        <authorList>
            <person name="Goeker M."/>
        </authorList>
    </citation>
    <scope>NUCLEOTIDE SEQUENCE [LARGE SCALE GENOMIC DNA]</scope>
    <source>
        <strain evidence="1 2">DSM 18841</strain>
    </source>
</reference>
<gene>
    <name evidence="1" type="ORF">C7448_10320</name>
</gene>